<evidence type="ECO:0000313" key="2">
    <source>
        <dbReference type="Proteomes" id="UP000186922"/>
    </source>
</evidence>
<proteinExistence type="predicted"/>
<dbReference type="AlphaFoldDB" id="A0A1D1VXC0"/>
<accession>A0A1D1VXC0</accession>
<dbReference type="EMBL" id="BDGG01000013">
    <property type="protein sequence ID" value="GAV06090.1"/>
    <property type="molecule type" value="Genomic_DNA"/>
</dbReference>
<dbReference type="Proteomes" id="UP000186922">
    <property type="component" value="Unassembled WGS sequence"/>
</dbReference>
<organism evidence="1 2">
    <name type="scientific">Ramazzottius varieornatus</name>
    <name type="common">Water bear</name>
    <name type="synonym">Tardigrade</name>
    <dbReference type="NCBI Taxonomy" id="947166"/>
    <lineage>
        <taxon>Eukaryota</taxon>
        <taxon>Metazoa</taxon>
        <taxon>Ecdysozoa</taxon>
        <taxon>Tardigrada</taxon>
        <taxon>Eutardigrada</taxon>
        <taxon>Parachela</taxon>
        <taxon>Hypsibioidea</taxon>
        <taxon>Ramazzottiidae</taxon>
        <taxon>Ramazzottius</taxon>
    </lineage>
</organism>
<comment type="caution">
    <text evidence="1">The sequence shown here is derived from an EMBL/GenBank/DDBJ whole genome shotgun (WGS) entry which is preliminary data.</text>
</comment>
<gene>
    <name evidence="1" type="primary">RvY_16124</name>
    <name evidence="1" type="synonym">RvY_16124.1</name>
    <name evidence="1" type="ORF">RvY_16124-1</name>
</gene>
<protein>
    <submittedName>
        <fullName evidence="1">Uncharacterized protein</fullName>
    </submittedName>
</protein>
<sequence length="145" mass="16390">MSCARETLWLFCGLPYHGRLQPCLNHHWTWFCRLLHGVLVVKIQTMPDASTYPREGRYVCKVLLFSCINCDDAKNDSSYAVVTNNACPFFRSSYDYKTKVLKKGCSSGEQWNYSSEAYCSACSHSAAIPSHAMKVERCGIPVAFL</sequence>
<keyword evidence="2" id="KW-1185">Reference proteome</keyword>
<reference evidence="1 2" key="1">
    <citation type="journal article" date="2016" name="Nat. Commun.">
        <title>Extremotolerant tardigrade genome and improved radiotolerance of human cultured cells by tardigrade-unique protein.</title>
        <authorList>
            <person name="Hashimoto T."/>
            <person name="Horikawa D.D."/>
            <person name="Saito Y."/>
            <person name="Kuwahara H."/>
            <person name="Kozuka-Hata H."/>
            <person name="Shin-I T."/>
            <person name="Minakuchi Y."/>
            <person name="Ohishi K."/>
            <person name="Motoyama A."/>
            <person name="Aizu T."/>
            <person name="Enomoto A."/>
            <person name="Kondo K."/>
            <person name="Tanaka S."/>
            <person name="Hara Y."/>
            <person name="Koshikawa S."/>
            <person name="Sagara H."/>
            <person name="Miura T."/>
            <person name="Yokobori S."/>
            <person name="Miyagawa K."/>
            <person name="Suzuki Y."/>
            <person name="Kubo T."/>
            <person name="Oyama M."/>
            <person name="Kohara Y."/>
            <person name="Fujiyama A."/>
            <person name="Arakawa K."/>
            <person name="Katayama T."/>
            <person name="Toyoda A."/>
            <person name="Kunieda T."/>
        </authorList>
    </citation>
    <scope>NUCLEOTIDE SEQUENCE [LARGE SCALE GENOMIC DNA]</scope>
    <source>
        <strain evidence="1 2">YOKOZUNA-1</strain>
    </source>
</reference>
<evidence type="ECO:0000313" key="1">
    <source>
        <dbReference type="EMBL" id="GAV06090.1"/>
    </source>
</evidence>
<name>A0A1D1VXC0_RAMVA</name>